<feature type="chain" id="PRO_5002215465" description="Cupin type-1 domain-containing protein" evidence="5">
    <location>
        <begin position="22"/>
        <end position="452"/>
    </location>
</feature>
<feature type="binding site" evidence="3">
    <location>
        <position position="164"/>
    </location>
    <ligand>
        <name>Mn(2+)</name>
        <dbReference type="ChEBI" id="CHEBI:29035"/>
        <label>1</label>
    </ligand>
</feature>
<protein>
    <recommendedName>
        <fullName evidence="6">Cupin type-1 domain-containing protein</fullName>
    </recommendedName>
</protein>
<dbReference type="Gene3D" id="2.60.120.10">
    <property type="entry name" value="Jelly Rolls"/>
    <property type="match status" value="2"/>
</dbReference>
<keyword evidence="1 3" id="KW-0479">Metal-binding</keyword>
<accession>A0A0C9VVH1</accession>
<organism evidence="7 8">
    <name type="scientific">Sphaerobolus stellatus (strain SS14)</name>
    <dbReference type="NCBI Taxonomy" id="990650"/>
    <lineage>
        <taxon>Eukaryota</taxon>
        <taxon>Fungi</taxon>
        <taxon>Dikarya</taxon>
        <taxon>Basidiomycota</taxon>
        <taxon>Agaricomycotina</taxon>
        <taxon>Agaricomycetes</taxon>
        <taxon>Phallomycetidae</taxon>
        <taxon>Geastrales</taxon>
        <taxon>Sphaerobolaceae</taxon>
        <taxon>Sphaerobolus</taxon>
    </lineage>
</organism>
<evidence type="ECO:0000256" key="1">
    <source>
        <dbReference type="ARBA" id="ARBA00022723"/>
    </source>
</evidence>
<dbReference type="AlphaFoldDB" id="A0A0C9VVH1"/>
<dbReference type="PANTHER" id="PTHR35848">
    <property type="entry name" value="OXALATE-BINDING PROTEIN"/>
    <property type="match status" value="1"/>
</dbReference>
<feature type="binding site" evidence="3">
    <location>
        <position position="392"/>
    </location>
    <ligand>
        <name>Mn(2+)</name>
        <dbReference type="ChEBI" id="CHEBI:29035"/>
        <label>2</label>
    </ligand>
</feature>
<evidence type="ECO:0000259" key="6">
    <source>
        <dbReference type="SMART" id="SM00835"/>
    </source>
</evidence>
<dbReference type="GO" id="GO:0033609">
    <property type="term" value="P:oxalate metabolic process"/>
    <property type="evidence" value="ECO:0007669"/>
    <property type="project" value="InterPro"/>
</dbReference>
<evidence type="ECO:0000256" key="2">
    <source>
        <dbReference type="PIRSR" id="PIRSR617774-1"/>
    </source>
</evidence>
<feature type="binding site" evidence="3">
    <location>
        <position position="348"/>
    </location>
    <ligand>
        <name>Mn(2+)</name>
        <dbReference type="ChEBI" id="CHEBI:29035"/>
        <label>2</label>
    </ligand>
</feature>
<dbReference type="NCBIfam" id="TIGR03404">
    <property type="entry name" value="bicupin_oxalic"/>
    <property type="match status" value="1"/>
</dbReference>
<comment type="cofactor">
    <cofactor evidence="3">
        <name>Mn(2+)</name>
        <dbReference type="ChEBI" id="CHEBI:29035"/>
    </cofactor>
    <text evidence="3">Binds 2 manganese ions per subunit.</text>
</comment>
<dbReference type="Proteomes" id="UP000054279">
    <property type="component" value="Unassembled WGS sequence"/>
</dbReference>
<evidence type="ECO:0000256" key="4">
    <source>
        <dbReference type="SAM" id="MobiDB-lite"/>
    </source>
</evidence>
<keyword evidence="5" id="KW-0732">Signal</keyword>
<dbReference type="PANTHER" id="PTHR35848:SF9">
    <property type="entry name" value="SLL1358 PROTEIN"/>
    <property type="match status" value="1"/>
</dbReference>
<dbReference type="GO" id="GO:0046872">
    <property type="term" value="F:metal ion binding"/>
    <property type="evidence" value="ECO:0007669"/>
    <property type="project" value="UniProtKB-KW"/>
</dbReference>
<dbReference type="SUPFAM" id="SSF51182">
    <property type="entry name" value="RmlC-like cupins"/>
    <property type="match status" value="1"/>
</dbReference>
<dbReference type="InterPro" id="IPR017774">
    <property type="entry name" value="Bicupin_oxalate_deCO2ase/Oxase"/>
</dbReference>
<feature type="active site" description="Proton donor" evidence="2">
    <location>
        <position position="406"/>
    </location>
</feature>
<feature type="domain" description="Cupin type-1" evidence="6">
    <location>
        <begin position="121"/>
        <end position="273"/>
    </location>
</feature>
<proteinExistence type="predicted"/>
<feature type="signal peptide" evidence="5">
    <location>
        <begin position="1"/>
        <end position="21"/>
    </location>
</feature>
<feature type="region of interest" description="Disordered" evidence="4">
    <location>
        <begin position="278"/>
        <end position="301"/>
    </location>
</feature>
<feature type="binding site" evidence="3">
    <location>
        <position position="166"/>
    </location>
    <ligand>
        <name>Mn(2+)</name>
        <dbReference type="ChEBI" id="CHEBI:29035"/>
        <label>1</label>
    </ligand>
</feature>
<evidence type="ECO:0000256" key="3">
    <source>
        <dbReference type="PIRSR" id="PIRSR617774-2"/>
    </source>
</evidence>
<dbReference type="InterPro" id="IPR051610">
    <property type="entry name" value="GPI/OXD"/>
</dbReference>
<dbReference type="SMART" id="SM00835">
    <property type="entry name" value="Cupin_1"/>
    <property type="match status" value="2"/>
</dbReference>
<gene>
    <name evidence="7" type="ORF">M422DRAFT_60349</name>
</gene>
<evidence type="ECO:0000313" key="8">
    <source>
        <dbReference type="Proteomes" id="UP000054279"/>
    </source>
</evidence>
<dbReference type="CDD" id="cd20304">
    <property type="entry name" value="cupin_OxDC_N"/>
    <property type="match status" value="1"/>
</dbReference>
<sequence>MIHSQFILVTLFWGFGQVALAAPAASQASSSVVTITLVPTSIAHTGTSSAPATTFTAGLTSDDPNDSFLDEFQDGTPEGIRGTLGASILGPQNIPIEREGPDLLAPPSTDSGKLPNAHWPFSLSHSRLQTGGWARQQNAESMPFAEEIAGVNMRLEAGAIRELHWHATAEWGYVLSGTVRISVVTPEGQNYLDDINPGDVWYFPPGVPHSIQATNATADGSEFILVFDSGDFSEDDTFLLTEWVAHVPKEVLAKNFPGSKISDFDDIPANQLYIFPSNPPPPLAQDQVPDPQGHAKSPFSHAWSKDPVTSLAGGSVKILDSTTFTVSKTIAAADVVVEKGGLREMHWHPTQPEWTFFLSGTARITIFAADSNARTFDYQAGDIGYVPPSFGHYVENIGNDTLHYLEIWKTDVFQDISLSQWLALIPPELVKAHLNIDDATVALFNKTKQVVV</sequence>
<dbReference type="CDD" id="cd20305">
    <property type="entry name" value="cupin_OxDC_C"/>
    <property type="match status" value="1"/>
</dbReference>
<feature type="binding site" evidence="3">
    <location>
        <position position="170"/>
    </location>
    <ligand>
        <name>Mn(2+)</name>
        <dbReference type="ChEBI" id="CHEBI:29035"/>
        <label>1</label>
    </ligand>
</feature>
<dbReference type="InterPro" id="IPR006045">
    <property type="entry name" value="Cupin_1"/>
</dbReference>
<keyword evidence="3" id="KW-0464">Manganese</keyword>
<dbReference type="OrthoDB" id="10263073at2759"/>
<dbReference type="HOGENOM" id="CLU_030515_2_0_1"/>
<evidence type="ECO:0000313" key="7">
    <source>
        <dbReference type="EMBL" id="KIJ42645.1"/>
    </source>
</evidence>
<feature type="domain" description="Cupin type-1" evidence="6">
    <location>
        <begin position="300"/>
        <end position="442"/>
    </location>
</feature>
<dbReference type="EMBL" id="KN837128">
    <property type="protein sequence ID" value="KIJ42645.1"/>
    <property type="molecule type" value="Genomic_DNA"/>
</dbReference>
<dbReference type="InterPro" id="IPR011051">
    <property type="entry name" value="RmlC_Cupin_sf"/>
</dbReference>
<name>A0A0C9VVH1_SPHS4</name>
<feature type="binding site" evidence="3">
    <location>
        <position position="346"/>
    </location>
    <ligand>
        <name>Mn(2+)</name>
        <dbReference type="ChEBI" id="CHEBI:29035"/>
        <label>2</label>
    </ligand>
</feature>
<dbReference type="Pfam" id="PF00190">
    <property type="entry name" value="Cupin_1"/>
    <property type="match status" value="2"/>
</dbReference>
<dbReference type="InterPro" id="IPR014710">
    <property type="entry name" value="RmlC-like_jellyroll"/>
</dbReference>
<feature type="binding site" evidence="3">
    <location>
        <position position="353"/>
    </location>
    <ligand>
        <name>Mn(2+)</name>
        <dbReference type="ChEBI" id="CHEBI:29035"/>
        <label>2</label>
    </ligand>
</feature>
<feature type="binding site" evidence="3">
    <location>
        <position position="209"/>
    </location>
    <ligand>
        <name>Mn(2+)</name>
        <dbReference type="ChEBI" id="CHEBI:29035"/>
        <label>1</label>
    </ligand>
</feature>
<evidence type="ECO:0000256" key="5">
    <source>
        <dbReference type="SAM" id="SignalP"/>
    </source>
</evidence>
<reference evidence="7 8" key="1">
    <citation type="submission" date="2014-06" db="EMBL/GenBank/DDBJ databases">
        <title>Evolutionary Origins and Diversification of the Mycorrhizal Mutualists.</title>
        <authorList>
            <consortium name="DOE Joint Genome Institute"/>
            <consortium name="Mycorrhizal Genomics Consortium"/>
            <person name="Kohler A."/>
            <person name="Kuo A."/>
            <person name="Nagy L.G."/>
            <person name="Floudas D."/>
            <person name="Copeland A."/>
            <person name="Barry K.W."/>
            <person name="Cichocki N."/>
            <person name="Veneault-Fourrey C."/>
            <person name="LaButti K."/>
            <person name="Lindquist E.A."/>
            <person name="Lipzen A."/>
            <person name="Lundell T."/>
            <person name="Morin E."/>
            <person name="Murat C."/>
            <person name="Riley R."/>
            <person name="Ohm R."/>
            <person name="Sun H."/>
            <person name="Tunlid A."/>
            <person name="Henrissat B."/>
            <person name="Grigoriev I.V."/>
            <person name="Hibbett D.S."/>
            <person name="Martin F."/>
        </authorList>
    </citation>
    <scope>NUCLEOTIDE SEQUENCE [LARGE SCALE GENOMIC DNA]</scope>
    <source>
        <strain evidence="7 8">SS14</strain>
    </source>
</reference>
<keyword evidence="8" id="KW-1185">Reference proteome</keyword>